<dbReference type="Gene3D" id="3.40.50.10860">
    <property type="entry name" value="Leucine Dehydrogenase, chain A, domain 1"/>
    <property type="match status" value="1"/>
</dbReference>
<dbReference type="PANTHER" id="PTHR21089:SF1">
    <property type="entry name" value="BIFUNCTIONAL 3-DEHYDROQUINATE DEHYDRATASE_SHIKIMATE DEHYDROGENASE, CHLOROPLASTIC"/>
    <property type="match status" value="1"/>
</dbReference>
<dbReference type="InterPro" id="IPR036291">
    <property type="entry name" value="NAD(P)-bd_dom_sf"/>
</dbReference>
<proteinExistence type="predicted"/>
<dbReference type="RefSeq" id="WP_076876667.1">
    <property type="nucleotide sequence ID" value="NZ_MLCN01000001.1"/>
</dbReference>
<dbReference type="Pfam" id="PF08501">
    <property type="entry name" value="Shikimate_dh_N"/>
    <property type="match status" value="1"/>
</dbReference>
<name>A0A1S8CZ27_9GAMM</name>
<dbReference type="PANTHER" id="PTHR21089">
    <property type="entry name" value="SHIKIMATE DEHYDROGENASE"/>
    <property type="match status" value="1"/>
</dbReference>
<reference evidence="6 7" key="1">
    <citation type="submission" date="2016-10" db="EMBL/GenBank/DDBJ databases">
        <title>Draft Genome sequence of Alkanindiges sp. strain H1.</title>
        <authorList>
            <person name="Subhash Y."/>
            <person name="Lee S."/>
        </authorList>
    </citation>
    <scope>NUCLEOTIDE SEQUENCE [LARGE SCALE GENOMIC DNA]</scope>
    <source>
        <strain evidence="6 7">H1</strain>
    </source>
</reference>
<comment type="caution">
    <text evidence="6">The sequence shown here is derived from an EMBL/GenBank/DDBJ whole genome shotgun (WGS) entry which is preliminary data.</text>
</comment>
<dbReference type="InterPro" id="IPR046346">
    <property type="entry name" value="Aminoacid_DH-like_N_sf"/>
</dbReference>
<dbReference type="OrthoDB" id="3609723at2"/>
<dbReference type="SUPFAM" id="SSF53223">
    <property type="entry name" value="Aminoacid dehydrogenase-like, N-terminal domain"/>
    <property type="match status" value="1"/>
</dbReference>
<keyword evidence="2" id="KW-0521">NADP</keyword>
<dbReference type="InterPro" id="IPR013708">
    <property type="entry name" value="Shikimate_DH-bd_N"/>
</dbReference>
<evidence type="ECO:0000313" key="6">
    <source>
        <dbReference type="EMBL" id="ONG42280.1"/>
    </source>
</evidence>
<dbReference type="STRING" id="1907941.BKE30_00265"/>
<sequence length="283" mass="30331">MTITGKTRILALIGDPVAQAKTPARINQLLAEQDQQDDYVLVPMHVSSGNLHAVMSGLRHMQNFAGAVITMPHKVAICALLDTLTPEAQTTGAVNVVYRDAQGRLHGHILDGAGFVNGLLAAGYKVQGSHCLMRGAGGAASAIAFALAQHGCQSLRIYNRSVKKAEFLKDQLLLAYPEFKVTVAADDELVDNTGTQTNPLLFQRDIDIAINASSLGMQGQDNLPFSSNIIKHCKLVAECVIAPEQTALLQLANSLGIKTHVGLNMLNSQLALMLEFMTRPSPK</sequence>
<dbReference type="GO" id="GO:0009423">
    <property type="term" value="P:chorismate biosynthetic process"/>
    <property type="evidence" value="ECO:0007669"/>
    <property type="project" value="TreeGrafter"/>
</dbReference>
<dbReference type="AlphaFoldDB" id="A0A1S8CZ27"/>
<keyword evidence="4" id="KW-0028">Amino-acid biosynthesis</keyword>
<gene>
    <name evidence="6" type="ORF">BKE30_00265</name>
</gene>
<dbReference type="GO" id="GO:0050661">
    <property type="term" value="F:NADP binding"/>
    <property type="evidence" value="ECO:0007669"/>
    <property type="project" value="TreeGrafter"/>
</dbReference>
<evidence type="ECO:0000256" key="2">
    <source>
        <dbReference type="ARBA" id="ARBA00022857"/>
    </source>
</evidence>
<evidence type="ECO:0000256" key="1">
    <source>
        <dbReference type="ARBA" id="ARBA00004871"/>
    </source>
</evidence>
<accession>A0A1S8CZ27</accession>
<dbReference type="EMBL" id="MLCN01000001">
    <property type="protein sequence ID" value="ONG42280.1"/>
    <property type="molecule type" value="Genomic_DNA"/>
</dbReference>
<dbReference type="GO" id="GO:0019632">
    <property type="term" value="P:shikimate metabolic process"/>
    <property type="evidence" value="ECO:0007669"/>
    <property type="project" value="TreeGrafter"/>
</dbReference>
<dbReference type="GO" id="GO:0004764">
    <property type="term" value="F:shikimate 3-dehydrogenase (NADP+) activity"/>
    <property type="evidence" value="ECO:0007669"/>
    <property type="project" value="InterPro"/>
</dbReference>
<keyword evidence="7" id="KW-1185">Reference proteome</keyword>
<evidence type="ECO:0000259" key="5">
    <source>
        <dbReference type="Pfam" id="PF08501"/>
    </source>
</evidence>
<keyword evidence="4" id="KW-0057">Aromatic amino acid biosynthesis</keyword>
<evidence type="ECO:0000256" key="4">
    <source>
        <dbReference type="ARBA" id="ARBA00023141"/>
    </source>
</evidence>
<comment type="pathway">
    <text evidence="1">Metabolic intermediate biosynthesis; chorismate biosynthesis; chorismate from D-erythrose 4-phosphate and phosphoenolpyruvate: step 4/7.</text>
</comment>
<dbReference type="GO" id="GO:0005829">
    <property type="term" value="C:cytosol"/>
    <property type="evidence" value="ECO:0007669"/>
    <property type="project" value="TreeGrafter"/>
</dbReference>
<dbReference type="Gene3D" id="3.40.50.720">
    <property type="entry name" value="NAD(P)-binding Rossmann-like Domain"/>
    <property type="match status" value="1"/>
</dbReference>
<dbReference type="GO" id="GO:0009073">
    <property type="term" value="P:aromatic amino acid family biosynthetic process"/>
    <property type="evidence" value="ECO:0007669"/>
    <property type="project" value="UniProtKB-KW"/>
</dbReference>
<dbReference type="InterPro" id="IPR022893">
    <property type="entry name" value="Shikimate_DH_fam"/>
</dbReference>
<dbReference type="Proteomes" id="UP000192132">
    <property type="component" value="Unassembled WGS sequence"/>
</dbReference>
<dbReference type="SUPFAM" id="SSF51735">
    <property type="entry name" value="NAD(P)-binding Rossmann-fold domains"/>
    <property type="match status" value="1"/>
</dbReference>
<organism evidence="6 7">
    <name type="scientific">Alkanindiges hydrocarboniclasticus</name>
    <dbReference type="NCBI Taxonomy" id="1907941"/>
    <lineage>
        <taxon>Bacteria</taxon>
        <taxon>Pseudomonadati</taxon>
        <taxon>Pseudomonadota</taxon>
        <taxon>Gammaproteobacteria</taxon>
        <taxon>Moraxellales</taxon>
        <taxon>Moraxellaceae</taxon>
        <taxon>Alkanindiges</taxon>
    </lineage>
</organism>
<keyword evidence="3" id="KW-0560">Oxidoreductase</keyword>
<feature type="domain" description="Shikimate dehydrogenase substrate binding N-terminal" evidence="5">
    <location>
        <begin position="12"/>
        <end position="97"/>
    </location>
</feature>
<evidence type="ECO:0000313" key="7">
    <source>
        <dbReference type="Proteomes" id="UP000192132"/>
    </source>
</evidence>
<protein>
    <recommendedName>
        <fullName evidence="5">Shikimate dehydrogenase substrate binding N-terminal domain-containing protein</fullName>
    </recommendedName>
</protein>
<evidence type="ECO:0000256" key="3">
    <source>
        <dbReference type="ARBA" id="ARBA00023002"/>
    </source>
</evidence>